<dbReference type="FunFam" id="1.10.238.10:FF:000003">
    <property type="entry name" value="Calmodulin A"/>
    <property type="match status" value="1"/>
</dbReference>
<dbReference type="CDD" id="cd00051">
    <property type="entry name" value="EFh"/>
    <property type="match status" value="1"/>
</dbReference>
<dbReference type="PROSITE" id="PS50222">
    <property type="entry name" value="EF_HAND_2"/>
    <property type="match status" value="2"/>
</dbReference>
<accession>A0A5J5AKQ7</accession>
<dbReference type="SMART" id="SM00054">
    <property type="entry name" value="EFh"/>
    <property type="match status" value="2"/>
</dbReference>
<dbReference type="InterPro" id="IPR018247">
    <property type="entry name" value="EF_Hand_1_Ca_BS"/>
</dbReference>
<evidence type="ECO:0000256" key="3">
    <source>
        <dbReference type="ARBA" id="ARBA00022837"/>
    </source>
</evidence>
<feature type="domain" description="EF-hand" evidence="4">
    <location>
        <begin position="90"/>
        <end position="125"/>
    </location>
</feature>
<evidence type="ECO:0000313" key="6">
    <source>
        <dbReference type="Proteomes" id="UP000325577"/>
    </source>
</evidence>
<name>A0A5J5AKQ7_9ASTE</name>
<dbReference type="GO" id="GO:0005509">
    <property type="term" value="F:calcium ion binding"/>
    <property type="evidence" value="ECO:0007669"/>
    <property type="project" value="InterPro"/>
</dbReference>
<dbReference type="PANTHER" id="PTHR10891">
    <property type="entry name" value="EF-HAND CALCIUM-BINDING DOMAIN CONTAINING PROTEIN"/>
    <property type="match status" value="1"/>
</dbReference>
<protein>
    <recommendedName>
        <fullName evidence="4">EF-hand domain-containing protein</fullName>
    </recommendedName>
</protein>
<feature type="domain" description="EF-hand" evidence="4">
    <location>
        <begin position="128"/>
        <end position="162"/>
    </location>
</feature>
<evidence type="ECO:0000256" key="1">
    <source>
        <dbReference type="ARBA" id="ARBA00022723"/>
    </source>
</evidence>
<dbReference type="InterPro" id="IPR002048">
    <property type="entry name" value="EF_hand_dom"/>
</dbReference>
<dbReference type="SUPFAM" id="SSF47473">
    <property type="entry name" value="EF-hand"/>
    <property type="match status" value="1"/>
</dbReference>
<dbReference type="Proteomes" id="UP000325577">
    <property type="component" value="Linkage Group LG2"/>
</dbReference>
<dbReference type="InterPro" id="IPR039647">
    <property type="entry name" value="EF_hand_pair_protein_CML-like"/>
</dbReference>
<sequence length="162" mass="18481">MSDSLYRSLVQSQLGLIDNLKIQAEKKNEGIELSNKSPSLREKNIDDGNLSREDVEMVMERLGISCNPEDKKLLETWGSSEIDNLFEEEPSLDEVREAFDVFDENRDGFIDAGELKRVLCALGFKDGSEIENCRRLIATFDENEDGKIDFNEFAKLMENTSF</sequence>
<dbReference type="PROSITE" id="PS00018">
    <property type="entry name" value="EF_HAND_1"/>
    <property type="match status" value="2"/>
</dbReference>
<evidence type="ECO:0000256" key="2">
    <source>
        <dbReference type="ARBA" id="ARBA00022737"/>
    </source>
</evidence>
<evidence type="ECO:0000313" key="5">
    <source>
        <dbReference type="EMBL" id="KAA8530372.1"/>
    </source>
</evidence>
<keyword evidence="1" id="KW-0479">Metal-binding</keyword>
<keyword evidence="3" id="KW-0106">Calcium</keyword>
<proteinExistence type="predicted"/>
<dbReference type="EMBL" id="CM018043">
    <property type="protein sequence ID" value="KAA8530372.1"/>
    <property type="molecule type" value="Genomic_DNA"/>
</dbReference>
<dbReference type="OrthoDB" id="26525at2759"/>
<dbReference type="Pfam" id="PF13499">
    <property type="entry name" value="EF-hand_7"/>
    <property type="match status" value="1"/>
</dbReference>
<gene>
    <name evidence="5" type="ORF">F0562_005081</name>
</gene>
<reference evidence="5 6" key="1">
    <citation type="submission" date="2019-09" db="EMBL/GenBank/DDBJ databases">
        <title>A chromosome-level genome assembly of the Chinese tupelo Nyssa sinensis.</title>
        <authorList>
            <person name="Yang X."/>
            <person name="Kang M."/>
            <person name="Yang Y."/>
            <person name="Xiong H."/>
            <person name="Wang M."/>
            <person name="Zhang Z."/>
            <person name="Wang Z."/>
            <person name="Wu H."/>
            <person name="Ma T."/>
            <person name="Liu J."/>
            <person name="Xi Z."/>
        </authorList>
    </citation>
    <scope>NUCLEOTIDE SEQUENCE [LARGE SCALE GENOMIC DNA]</scope>
    <source>
        <strain evidence="5">J267</strain>
        <tissue evidence="5">Leaf</tissue>
    </source>
</reference>
<evidence type="ECO:0000259" key="4">
    <source>
        <dbReference type="PROSITE" id="PS50222"/>
    </source>
</evidence>
<organism evidence="5 6">
    <name type="scientific">Nyssa sinensis</name>
    <dbReference type="NCBI Taxonomy" id="561372"/>
    <lineage>
        <taxon>Eukaryota</taxon>
        <taxon>Viridiplantae</taxon>
        <taxon>Streptophyta</taxon>
        <taxon>Embryophyta</taxon>
        <taxon>Tracheophyta</taxon>
        <taxon>Spermatophyta</taxon>
        <taxon>Magnoliopsida</taxon>
        <taxon>eudicotyledons</taxon>
        <taxon>Gunneridae</taxon>
        <taxon>Pentapetalae</taxon>
        <taxon>asterids</taxon>
        <taxon>Cornales</taxon>
        <taxon>Nyssaceae</taxon>
        <taxon>Nyssa</taxon>
    </lineage>
</organism>
<keyword evidence="2" id="KW-0677">Repeat</keyword>
<dbReference type="AlphaFoldDB" id="A0A5J5AKQ7"/>
<keyword evidence="6" id="KW-1185">Reference proteome</keyword>
<dbReference type="Gene3D" id="1.10.238.10">
    <property type="entry name" value="EF-hand"/>
    <property type="match status" value="1"/>
</dbReference>
<dbReference type="InterPro" id="IPR011992">
    <property type="entry name" value="EF-hand-dom_pair"/>
</dbReference>